<protein>
    <submittedName>
        <fullName evidence="2">Uncharacterized protein</fullName>
    </submittedName>
</protein>
<evidence type="ECO:0000256" key="1">
    <source>
        <dbReference type="SAM" id="MobiDB-lite"/>
    </source>
</evidence>
<comment type="caution">
    <text evidence="2">The sequence shown here is derived from an EMBL/GenBank/DDBJ whole genome shotgun (WGS) entry which is preliminary data.</text>
</comment>
<sequence>MGFRFFIRFSHSNREPVTPRPSSRFHERKSSSSVEEDPLAAGKPTSCIPDGCSQVLGTTKPASFQVLALIHLFFKAPFPPSIVCKKPKTS</sequence>
<feature type="region of interest" description="Disordered" evidence="1">
    <location>
        <begin position="13"/>
        <end position="42"/>
    </location>
</feature>
<organism evidence="2 3">
    <name type="scientific">Platanthera guangdongensis</name>
    <dbReference type="NCBI Taxonomy" id="2320717"/>
    <lineage>
        <taxon>Eukaryota</taxon>
        <taxon>Viridiplantae</taxon>
        <taxon>Streptophyta</taxon>
        <taxon>Embryophyta</taxon>
        <taxon>Tracheophyta</taxon>
        <taxon>Spermatophyta</taxon>
        <taxon>Magnoliopsida</taxon>
        <taxon>Liliopsida</taxon>
        <taxon>Asparagales</taxon>
        <taxon>Orchidaceae</taxon>
        <taxon>Orchidoideae</taxon>
        <taxon>Orchideae</taxon>
        <taxon>Orchidinae</taxon>
        <taxon>Platanthera</taxon>
    </lineage>
</organism>
<dbReference type="EMBL" id="JBBWWR010000017">
    <property type="protein sequence ID" value="KAK8945885.1"/>
    <property type="molecule type" value="Genomic_DNA"/>
</dbReference>
<accession>A0ABR2LNL6</accession>
<evidence type="ECO:0000313" key="3">
    <source>
        <dbReference type="Proteomes" id="UP001412067"/>
    </source>
</evidence>
<evidence type="ECO:0000313" key="2">
    <source>
        <dbReference type="EMBL" id="KAK8945885.1"/>
    </source>
</evidence>
<gene>
    <name evidence="2" type="ORF">KSP40_PGU006993</name>
</gene>
<keyword evidence="3" id="KW-1185">Reference proteome</keyword>
<dbReference type="Proteomes" id="UP001412067">
    <property type="component" value="Unassembled WGS sequence"/>
</dbReference>
<proteinExistence type="predicted"/>
<reference evidence="2 3" key="1">
    <citation type="journal article" date="2022" name="Nat. Plants">
        <title>Genomes of leafy and leafless Platanthera orchids illuminate the evolution of mycoheterotrophy.</title>
        <authorList>
            <person name="Li M.H."/>
            <person name="Liu K.W."/>
            <person name="Li Z."/>
            <person name="Lu H.C."/>
            <person name="Ye Q.L."/>
            <person name="Zhang D."/>
            <person name="Wang J.Y."/>
            <person name="Li Y.F."/>
            <person name="Zhong Z.M."/>
            <person name="Liu X."/>
            <person name="Yu X."/>
            <person name="Liu D.K."/>
            <person name="Tu X.D."/>
            <person name="Liu B."/>
            <person name="Hao Y."/>
            <person name="Liao X.Y."/>
            <person name="Jiang Y.T."/>
            <person name="Sun W.H."/>
            <person name="Chen J."/>
            <person name="Chen Y.Q."/>
            <person name="Ai Y."/>
            <person name="Zhai J.W."/>
            <person name="Wu S.S."/>
            <person name="Zhou Z."/>
            <person name="Hsiao Y.Y."/>
            <person name="Wu W.L."/>
            <person name="Chen Y.Y."/>
            <person name="Lin Y.F."/>
            <person name="Hsu J.L."/>
            <person name="Li C.Y."/>
            <person name="Wang Z.W."/>
            <person name="Zhao X."/>
            <person name="Zhong W.Y."/>
            <person name="Ma X.K."/>
            <person name="Ma L."/>
            <person name="Huang J."/>
            <person name="Chen G.Z."/>
            <person name="Huang M.Z."/>
            <person name="Huang L."/>
            <person name="Peng D.H."/>
            <person name="Luo Y.B."/>
            <person name="Zou S.Q."/>
            <person name="Chen S.P."/>
            <person name="Lan S."/>
            <person name="Tsai W.C."/>
            <person name="Van de Peer Y."/>
            <person name="Liu Z.J."/>
        </authorList>
    </citation>
    <scope>NUCLEOTIDE SEQUENCE [LARGE SCALE GENOMIC DNA]</scope>
    <source>
        <strain evidence="2">Lor288</strain>
    </source>
</reference>
<name>A0ABR2LNL6_9ASPA</name>